<organism evidence="18 19">
    <name type="scientific">Rhodococcus gannanensis</name>
    <dbReference type="NCBI Taxonomy" id="1960308"/>
    <lineage>
        <taxon>Bacteria</taxon>
        <taxon>Bacillati</taxon>
        <taxon>Actinomycetota</taxon>
        <taxon>Actinomycetes</taxon>
        <taxon>Mycobacteriales</taxon>
        <taxon>Nocardiaceae</taxon>
        <taxon>Rhodococcus</taxon>
    </lineage>
</organism>
<evidence type="ECO:0000256" key="9">
    <source>
        <dbReference type="ARBA" id="ARBA00023221"/>
    </source>
</evidence>
<evidence type="ECO:0000256" key="15">
    <source>
        <dbReference type="ARBA" id="ARBA00049778"/>
    </source>
</evidence>
<dbReference type="InterPro" id="IPR036188">
    <property type="entry name" value="FAD/NAD-bd_sf"/>
</dbReference>
<keyword evidence="8" id="KW-1207">Sterol metabolism</keyword>
<keyword evidence="7" id="KW-0443">Lipid metabolism</keyword>
<protein>
    <recommendedName>
        <fullName evidence="14">Cholesterol oxidase</fullName>
        <ecNumber evidence="13">1.1.3.6</ecNumber>
        <ecNumber evidence="11">5.3.3.1</ecNumber>
    </recommendedName>
    <alternativeName>
        <fullName evidence="15">Cholesterol isomerase</fullName>
    </alternativeName>
</protein>
<keyword evidence="3" id="KW-0153">Cholesterol metabolism</keyword>
<dbReference type="Gene3D" id="3.50.50.60">
    <property type="entry name" value="FAD/NAD(P)-binding domain"/>
    <property type="match status" value="1"/>
</dbReference>
<evidence type="ECO:0000256" key="13">
    <source>
        <dbReference type="ARBA" id="ARBA00049723"/>
    </source>
</evidence>
<evidence type="ECO:0000313" key="19">
    <source>
        <dbReference type="Proteomes" id="UP001597286"/>
    </source>
</evidence>
<evidence type="ECO:0000256" key="10">
    <source>
        <dbReference type="ARBA" id="ARBA00023235"/>
    </source>
</evidence>
<evidence type="ECO:0000256" key="11">
    <source>
        <dbReference type="ARBA" id="ARBA00038856"/>
    </source>
</evidence>
<evidence type="ECO:0000256" key="7">
    <source>
        <dbReference type="ARBA" id="ARBA00023098"/>
    </source>
</evidence>
<dbReference type="PROSITE" id="PS51318">
    <property type="entry name" value="TAT"/>
    <property type="match status" value="1"/>
</dbReference>
<evidence type="ECO:0000256" key="3">
    <source>
        <dbReference type="ARBA" id="ARBA00022548"/>
    </source>
</evidence>
<keyword evidence="9" id="KW-0753">Steroid metabolism</keyword>
<feature type="signal peptide" evidence="16">
    <location>
        <begin position="1"/>
        <end position="28"/>
    </location>
</feature>
<gene>
    <name evidence="18" type="ORF">ACFSJG_23435</name>
</gene>
<dbReference type="Gene3D" id="3.30.410.10">
    <property type="entry name" value="Cholesterol Oxidase, domain 2"/>
    <property type="match status" value="1"/>
</dbReference>
<evidence type="ECO:0000256" key="14">
    <source>
        <dbReference type="ARBA" id="ARBA00049744"/>
    </source>
</evidence>
<evidence type="ECO:0000256" key="1">
    <source>
        <dbReference type="ARBA" id="ARBA00001974"/>
    </source>
</evidence>
<reference evidence="19" key="1">
    <citation type="journal article" date="2019" name="Int. J. Syst. Evol. Microbiol.">
        <title>The Global Catalogue of Microorganisms (GCM) 10K type strain sequencing project: providing services to taxonomists for standard genome sequencing and annotation.</title>
        <authorList>
            <consortium name="The Broad Institute Genomics Platform"/>
            <consortium name="The Broad Institute Genome Sequencing Center for Infectious Disease"/>
            <person name="Wu L."/>
            <person name="Ma J."/>
        </authorList>
    </citation>
    <scope>NUCLEOTIDE SEQUENCE [LARGE SCALE GENOMIC DNA]</scope>
    <source>
        <strain evidence="19">DT72</strain>
    </source>
</reference>
<dbReference type="Pfam" id="PF05199">
    <property type="entry name" value="GMC_oxred_C"/>
    <property type="match status" value="1"/>
</dbReference>
<dbReference type="RefSeq" id="WP_378487625.1">
    <property type="nucleotide sequence ID" value="NZ_JBHUFB010000020.1"/>
</dbReference>
<dbReference type="InterPro" id="IPR052542">
    <property type="entry name" value="Cholesterol_Oxidase"/>
</dbReference>
<evidence type="ECO:0000256" key="4">
    <source>
        <dbReference type="ARBA" id="ARBA00022630"/>
    </source>
</evidence>
<comment type="caution">
    <text evidence="18">The sequence shown here is derived from an EMBL/GenBank/DDBJ whole genome shotgun (WGS) entry which is preliminary data.</text>
</comment>
<dbReference type="SUPFAM" id="SSF51905">
    <property type="entry name" value="FAD/NAD(P)-binding domain"/>
    <property type="match status" value="1"/>
</dbReference>
<keyword evidence="4" id="KW-0285">Flavoprotein</keyword>
<dbReference type="PANTHER" id="PTHR47470:SF1">
    <property type="entry name" value="FAD-DEPENDENT OXIDOREDUCTASE 2 FAD BINDING DOMAIN-CONTAINING PROTEIN"/>
    <property type="match status" value="1"/>
</dbReference>
<keyword evidence="10" id="KW-0413">Isomerase</keyword>
<comment type="cofactor">
    <cofactor evidence="1">
        <name>FAD</name>
        <dbReference type="ChEBI" id="CHEBI:57692"/>
    </cofactor>
</comment>
<dbReference type="InterPro" id="IPR007867">
    <property type="entry name" value="GMC_OxRtase_C"/>
</dbReference>
<dbReference type="EMBL" id="JBHUFB010000020">
    <property type="protein sequence ID" value="MFD1815182.1"/>
    <property type="molecule type" value="Genomic_DNA"/>
</dbReference>
<dbReference type="EC" id="5.3.3.1" evidence="11"/>
<feature type="chain" id="PRO_5045379535" description="Cholesterol oxidase" evidence="16">
    <location>
        <begin position="29"/>
        <end position="533"/>
    </location>
</feature>
<sequence length="533" mass="56661">MTSTGFSRRGVLKGAALGLGAAALGSFAAAPTASAQGRTALVIGSGFGGAVAALRLGQAGYQTTVLERGRRWDIDPGGNTFATFDAPDGRAAWFSTKPPINPLTQFQPIPKYAGVVEEIKGNGITTVHGAGVGGGSLVFGAYSVQPRRRDFEYAFPTSIDYSEMERVYFPRAKKELGTSPLPTDLLARPEYQGARSWLADLADYGTEPVYNDFCVDWDLVRAEFAGTKRKSIAIAEGPYGINSGAKNSVDHNYLPRAEATGNVTVVPLHEAVRIRERGDRKGFEVTAREIDVDGNELATHTFTADVLFLAAGSYHTTELLVTARATGTLPRLSPEVGQGFGNNGDFLTTRVLNRHDYGPVQAGPGIALMYDDEDPAGSVSMSWQAAPLPALASGSTTTHLIQAFTNERGSIDWNPATGRVELNYPHPEGGELDQQGMRFAGKFHDRASVRHGFPANGTPVYSRAIGFGSASTYHGLGGVVMGKAATDDGRVHGYDNLYVVDGALIPGAVGLVNPSLTITAVAERCMDRFLARN</sequence>
<keyword evidence="5" id="KW-0274">FAD</keyword>
<evidence type="ECO:0000313" key="18">
    <source>
        <dbReference type="EMBL" id="MFD1815182.1"/>
    </source>
</evidence>
<dbReference type="Proteomes" id="UP001597286">
    <property type="component" value="Unassembled WGS sequence"/>
</dbReference>
<keyword evidence="19" id="KW-1185">Reference proteome</keyword>
<proteinExistence type="inferred from homology"/>
<comment type="pathway">
    <text evidence="12">Steroid metabolism; cholesterol degradation.</text>
</comment>
<dbReference type="SUPFAM" id="SSF54373">
    <property type="entry name" value="FAD-linked reductases, C-terminal domain"/>
    <property type="match status" value="1"/>
</dbReference>
<dbReference type="EC" id="1.1.3.6" evidence="13"/>
<evidence type="ECO:0000259" key="17">
    <source>
        <dbReference type="Pfam" id="PF05199"/>
    </source>
</evidence>
<keyword evidence="16" id="KW-0732">Signal</keyword>
<evidence type="ECO:0000256" key="8">
    <source>
        <dbReference type="ARBA" id="ARBA00023166"/>
    </source>
</evidence>
<dbReference type="PANTHER" id="PTHR47470">
    <property type="entry name" value="CHOLESTEROL OXIDASE"/>
    <property type="match status" value="1"/>
</dbReference>
<evidence type="ECO:0000256" key="12">
    <source>
        <dbReference type="ARBA" id="ARBA00049645"/>
    </source>
</evidence>
<evidence type="ECO:0000256" key="6">
    <source>
        <dbReference type="ARBA" id="ARBA00023002"/>
    </source>
</evidence>
<evidence type="ECO:0000256" key="5">
    <source>
        <dbReference type="ARBA" id="ARBA00022827"/>
    </source>
</evidence>
<dbReference type="InterPro" id="IPR006311">
    <property type="entry name" value="TAT_signal"/>
</dbReference>
<comment type="similarity">
    <text evidence="2">Belongs to the GMC oxidoreductase family.</text>
</comment>
<accession>A0ABW4P9H6</accession>
<evidence type="ECO:0000256" key="16">
    <source>
        <dbReference type="SAM" id="SignalP"/>
    </source>
</evidence>
<dbReference type="Pfam" id="PF13450">
    <property type="entry name" value="NAD_binding_8"/>
    <property type="match status" value="1"/>
</dbReference>
<feature type="domain" description="Glucose-methanol-choline oxidoreductase C-terminal" evidence="17">
    <location>
        <begin position="470"/>
        <end position="522"/>
    </location>
</feature>
<evidence type="ECO:0000256" key="2">
    <source>
        <dbReference type="ARBA" id="ARBA00010790"/>
    </source>
</evidence>
<keyword evidence="6" id="KW-0560">Oxidoreductase</keyword>
<name>A0ABW4P9H6_9NOCA</name>